<organism evidence="1 2">
    <name type="scientific">Pseudobythopirellula maris</name>
    <dbReference type="NCBI Taxonomy" id="2527991"/>
    <lineage>
        <taxon>Bacteria</taxon>
        <taxon>Pseudomonadati</taxon>
        <taxon>Planctomycetota</taxon>
        <taxon>Planctomycetia</taxon>
        <taxon>Pirellulales</taxon>
        <taxon>Lacipirellulaceae</taxon>
        <taxon>Pseudobythopirellula</taxon>
    </lineage>
</organism>
<evidence type="ECO:0008006" key="3">
    <source>
        <dbReference type="Google" id="ProtNLM"/>
    </source>
</evidence>
<comment type="caution">
    <text evidence="1">The sequence shown here is derived from an EMBL/GenBank/DDBJ whole genome shotgun (WGS) entry which is preliminary data.</text>
</comment>
<evidence type="ECO:0000313" key="1">
    <source>
        <dbReference type="EMBL" id="TWT90250.1"/>
    </source>
</evidence>
<accession>A0A5C5ZSL8</accession>
<evidence type="ECO:0000313" key="2">
    <source>
        <dbReference type="Proteomes" id="UP000315440"/>
    </source>
</evidence>
<name>A0A5C5ZSL8_9BACT</name>
<dbReference type="AlphaFoldDB" id="A0A5C5ZSL8"/>
<dbReference type="Gene3D" id="1.10.1200.10">
    <property type="entry name" value="ACP-like"/>
    <property type="match status" value="1"/>
</dbReference>
<sequence>MGISEVSDRVRKVITGYVTASCQSCPELVPSTKLVRDTGLSSDDGVNVVLDLCIEFNAEIPEDFNATVHDDGQRDRTFGELVDRIHSMVCAQE</sequence>
<dbReference type="Proteomes" id="UP000315440">
    <property type="component" value="Unassembled WGS sequence"/>
</dbReference>
<gene>
    <name evidence="1" type="ORF">Mal64_06340</name>
</gene>
<protein>
    <recommendedName>
        <fullName evidence="3">Acyl carrier protein</fullName>
    </recommendedName>
</protein>
<dbReference type="InterPro" id="IPR036736">
    <property type="entry name" value="ACP-like_sf"/>
</dbReference>
<proteinExistence type="predicted"/>
<reference evidence="1 2" key="1">
    <citation type="submission" date="2019-02" db="EMBL/GenBank/DDBJ databases">
        <title>Deep-cultivation of Planctomycetes and their phenomic and genomic characterization uncovers novel biology.</title>
        <authorList>
            <person name="Wiegand S."/>
            <person name="Jogler M."/>
            <person name="Boedeker C."/>
            <person name="Pinto D."/>
            <person name="Vollmers J."/>
            <person name="Rivas-Marin E."/>
            <person name="Kohn T."/>
            <person name="Peeters S.H."/>
            <person name="Heuer A."/>
            <person name="Rast P."/>
            <person name="Oberbeckmann S."/>
            <person name="Bunk B."/>
            <person name="Jeske O."/>
            <person name="Meyerdierks A."/>
            <person name="Storesund J.E."/>
            <person name="Kallscheuer N."/>
            <person name="Luecker S."/>
            <person name="Lage O.M."/>
            <person name="Pohl T."/>
            <person name="Merkel B.J."/>
            <person name="Hornburger P."/>
            <person name="Mueller R.-W."/>
            <person name="Bruemmer F."/>
            <person name="Labrenz M."/>
            <person name="Spormann A.M."/>
            <person name="Op Den Camp H."/>
            <person name="Overmann J."/>
            <person name="Amann R."/>
            <person name="Jetten M.S.M."/>
            <person name="Mascher T."/>
            <person name="Medema M.H."/>
            <person name="Devos D.P."/>
            <person name="Kaster A.-K."/>
            <person name="Ovreas L."/>
            <person name="Rohde M."/>
            <person name="Galperin M.Y."/>
            <person name="Jogler C."/>
        </authorList>
    </citation>
    <scope>NUCLEOTIDE SEQUENCE [LARGE SCALE GENOMIC DNA]</scope>
    <source>
        <strain evidence="1 2">Mal64</strain>
    </source>
</reference>
<dbReference type="EMBL" id="SJPQ01000001">
    <property type="protein sequence ID" value="TWT90250.1"/>
    <property type="molecule type" value="Genomic_DNA"/>
</dbReference>
<keyword evidence="2" id="KW-1185">Reference proteome</keyword>